<name>A0A0A8Y5M8_ARUDO</name>
<evidence type="ECO:0000313" key="1">
    <source>
        <dbReference type="EMBL" id="JAD21306.1"/>
    </source>
</evidence>
<proteinExistence type="predicted"/>
<sequence length="40" mass="4475">MQFEVTDVIVLSARLSSICYLGSLPPSAEWYFGCLTYLSN</sequence>
<dbReference type="EMBL" id="GBRH01276589">
    <property type="protein sequence ID" value="JAD21306.1"/>
    <property type="molecule type" value="Transcribed_RNA"/>
</dbReference>
<protein>
    <submittedName>
        <fullName evidence="1">Uncharacterized protein</fullName>
    </submittedName>
</protein>
<accession>A0A0A8Y5M8</accession>
<reference evidence="1" key="2">
    <citation type="journal article" date="2015" name="Data Brief">
        <title>Shoot transcriptome of the giant reed, Arundo donax.</title>
        <authorList>
            <person name="Barrero R.A."/>
            <person name="Guerrero F.D."/>
            <person name="Moolhuijzen P."/>
            <person name="Goolsby J.A."/>
            <person name="Tidwell J."/>
            <person name="Bellgard S.E."/>
            <person name="Bellgard M.I."/>
        </authorList>
    </citation>
    <scope>NUCLEOTIDE SEQUENCE</scope>
    <source>
        <tissue evidence="1">Shoot tissue taken approximately 20 cm above the soil surface</tissue>
    </source>
</reference>
<dbReference type="AlphaFoldDB" id="A0A0A8Y5M8"/>
<reference evidence="1" key="1">
    <citation type="submission" date="2014-09" db="EMBL/GenBank/DDBJ databases">
        <authorList>
            <person name="Magalhaes I.L.F."/>
            <person name="Oliveira U."/>
            <person name="Santos F.R."/>
            <person name="Vidigal T.H.D.A."/>
            <person name="Brescovit A.D."/>
            <person name="Santos A.J."/>
        </authorList>
    </citation>
    <scope>NUCLEOTIDE SEQUENCE</scope>
    <source>
        <tissue evidence="1">Shoot tissue taken approximately 20 cm above the soil surface</tissue>
    </source>
</reference>
<organism evidence="1">
    <name type="scientific">Arundo donax</name>
    <name type="common">Giant reed</name>
    <name type="synonym">Donax arundinaceus</name>
    <dbReference type="NCBI Taxonomy" id="35708"/>
    <lineage>
        <taxon>Eukaryota</taxon>
        <taxon>Viridiplantae</taxon>
        <taxon>Streptophyta</taxon>
        <taxon>Embryophyta</taxon>
        <taxon>Tracheophyta</taxon>
        <taxon>Spermatophyta</taxon>
        <taxon>Magnoliopsida</taxon>
        <taxon>Liliopsida</taxon>
        <taxon>Poales</taxon>
        <taxon>Poaceae</taxon>
        <taxon>PACMAD clade</taxon>
        <taxon>Arundinoideae</taxon>
        <taxon>Arundineae</taxon>
        <taxon>Arundo</taxon>
    </lineage>
</organism>